<dbReference type="Gene3D" id="1.10.10.10">
    <property type="entry name" value="Winged helix-like DNA-binding domain superfamily/Winged helix DNA-binding domain"/>
    <property type="match status" value="1"/>
</dbReference>
<dbReference type="EMBL" id="KZ613943">
    <property type="protein sequence ID" value="PMD42590.1"/>
    <property type="molecule type" value="Genomic_DNA"/>
</dbReference>
<evidence type="ECO:0000259" key="1">
    <source>
        <dbReference type="PROSITE" id="PS50995"/>
    </source>
</evidence>
<dbReference type="InterPro" id="IPR036388">
    <property type="entry name" value="WH-like_DNA-bd_sf"/>
</dbReference>
<organism evidence="2 3">
    <name type="scientific">Hyaloscypha variabilis (strain UAMH 11265 / GT02V1 / F)</name>
    <name type="common">Meliniomyces variabilis</name>
    <dbReference type="NCBI Taxonomy" id="1149755"/>
    <lineage>
        <taxon>Eukaryota</taxon>
        <taxon>Fungi</taxon>
        <taxon>Dikarya</taxon>
        <taxon>Ascomycota</taxon>
        <taxon>Pezizomycotina</taxon>
        <taxon>Leotiomycetes</taxon>
        <taxon>Helotiales</taxon>
        <taxon>Hyaloscyphaceae</taxon>
        <taxon>Hyaloscypha</taxon>
        <taxon>Hyaloscypha variabilis</taxon>
    </lineage>
</organism>
<dbReference type="InterPro" id="IPR000835">
    <property type="entry name" value="HTH_MarR-typ"/>
</dbReference>
<dbReference type="OrthoDB" id="41532at2759"/>
<gene>
    <name evidence="2" type="ORF">L207DRAFT_316525</name>
</gene>
<evidence type="ECO:0000313" key="2">
    <source>
        <dbReference type="EMBL" id="PMD42590.1"/>
    </source>
</evidence>
<sequence length="206" mass="22722">MYCSNDMVSHIREASCSLIRELGLLSASLGGKELPASAVRALIEIGDSTSTTSSSLNKTLNLESSNFGWILAKLVDTGAVIEISSTEDTRHKILSITDKGKRILSKIDSLVDERVMNALEKLPETSSREQVLHGIRSYAAALRAQRLEEEEDKPVEKLVISSGYRPGLLGRCLEILPPRSWLWGLLRKPAGDWIRRLAKQAGQPKE</sequence>
<dbReference type="GO" id="GO:0003700">
    <property type="term" value="F:DNA-binding transcription factor activity"/>
    <property type="evidence" value="ECO:0007669"/>
    <property type="project" value="InterPro"/>
</dbReference>
<accession>A0A2J6RVQ0</accession>
<dbReference type="PROSITE" id="PS50995">
    <property type="entry name" value="HTH_MARR_2"/>
    <property type="match status" value="1"/>
</dbReference>
<name>A0A2J6RVQ0_HYAVF</name>
<dbReference type="Proteomes" id="UP000235786">
    <property type="component" value="Unassembled WGS sequence"/>
</dbReference>
<keyword evidence="3" id="KW-1185">Reference proteome</keyword>
<proteinExistence type="predicted"/>
<dbReference type="SUPFAM" id="SSF46785">
    <property type="entry name" value="Winged helix' DNA-binding domain"/>
    <property type="match status" value="1"/>
</dbReference>
<reference evidence="2 3" key="1">
    <citation type="submission" date="2016-04" db="EMBL/GenBank/DDBJ databases">
        <title>A degradative enzymes factory behind the ericoid mycorrhizal symbiosis.</title>
        <authorList>
            <consortium name="DOE Joint Genome Institute"/>
            <person name="Martino E."/>
            <person name="Morin E."/>
            <person name="Grelet G."/>
            <person name="Kuo A."/>
            <person name="Kohler A."/>
            <person name="Daghino S."/>
            <person name="Barry K."/>
            <person name="Choi C."/>
            <person name="Cichocki N."/>
            <person name="Clum A."/>
            <person name="Copeland A."/>
            <person name="Hainaut M."/>
            <person name="Haridas S."/>
            <person name="Labutti K."/>
            <person name="Lindquist E."/>
            <person name="Lipzen A."/>
            <person name="Khouja H.-R."/>
            <person name="Murat C."/>
            <person name="Ohm R."/>
            <person name="Olson A."/>
            <person name="Spatafora J."/>
            <person name="Veneault-Fourrey C."/>
            <person name="Henrissat B."/>
            <person name="Grigoriev I."/>
            <person name="Martin F."/>
            <person name="Perotto S."/>
        </authorList>
    </citation>
    <scope>NUCLEOTIDE SEQUENCE [LARGE SCALE GENOMIC DNA]</scope>
    <source>
        <strain evidence="2 3">F</strain>
    </source>
</reference>
<feature type="domain" description="HTH marR-type" evidence="1">
    <location>
        <begin position="4"/>
        <end position="140"/>
    </location>
</feature>
<dbReference type="InterPro" id="IPR036390">
    <property type="entry name" value="WH_DNA-bd_sf"/>
</dbReference>
<protein>
    <recommendedName>
        <fullName evidence="1">HTH marR-type domain-containing protein</fullName>
    </recommendedName>
</protein>
<evidence type="ECO:0000313" key="3">
    <source>
        <dbReference type="Proteomes" id="UP000235786"/>
    </source>
</evidence>
<dbReference type="SMART" id="SM00347">
    <property type="entry name" value="HTH_MARR"/>
    <property type="match status" value="1"/>
</dbReference>
<dbReference type="AlphaFoldDB" id="A0A2J6RVQ0"/>